<organism evidence="2">
    <name type="scientific">sediment metagenome</name>
    <dbReference type="NCBI Taxonomy" id="749907"/>
    <lineage>
        <taxon>unclassified sequences</taxon>
        <taxon>metagenomes</taxon>
        <taxon>ecological metagenomes</taxon>
    </lineage>
</organism>
<reference evidence="2" key="1">
    <citation type="submission" date="2010-07" db="EMBL/GenBank/DDBJ databases">
        <authorList>
            <consortium name="CONSOLIDER consortium CSD2007-00005"/>
            <person name="Guazzaroni M.-E."/>
            <person name="Richter M."/>
            <person name="Garcia-Salamanca A."/>
            <person name="Yarza P."/>
            <person name="Ferrer M."/>
        </authorList>
    </citation>
    <scope>NUCLEOTIDE SEQUENCE</scope>
</reference>
<comment type="caution">
    <text evidence="2">The sequence shown here is derived from an EMBL/GenBank/DDBJ whole genome shotgun (WGS) entry which is preliminary data.</text>
</comment>
<accession>D9PKS2</accession>
<dbReference type="InterPro" id="IPR008258">
    <property type="entry name" value="Transglycosylase_SLT_dom_1"/>
</dbReference>
<proteinExistence type="predicted"/>
<evidence type="ECO:0000313" key="2">
    <source>
        <dbReference type="EMBL" id="EFK95855.1"/>
    </source>
</evidence>
<dbReference type="Pfam" id="PF01464">
    <property type="entry name" value="SLT"/>
    <property type="match status" value="1"/>
</dbReference>
<dbReference type="EMBL" id="ADZX01000636">
    <property type="protein sequence ID" value="EFK95855.1"/>
    <property type="molecule type" value="Genomic_DNA"/>
</dbReference>
<reference evidence="2" key="2">
    <citation type="journal article" date="2011" name="Microb. Ecol.">
        <title>Taxonomic and Functional Metagenomic Profiling of the Microbial Community in the Anoxic Sediment of a Sub-saline Shallow Lake (Laguna de Carrizo, Central Spain).</title>
        <authorList>
            <person name="Ferrer M."/>
            <person name="Guazzaroni M.E."/>
            <person name="Richter M."/>
            <person name="Garcia-Salamanca A."/>
            <person name="Yarza P."/>
            <person name="Suarez-Suarez A."/>
            <person name="Solano J."/>
            <person name="Alcaide M."/>
            <person name="van Dillewijn P."/>
            <person name="Molina-Henares M.A."/>
            <person name="Lopez-Cortes N."/>
            <person name="Al-Ramahi Y."/>
            <person name="Guerrero C."/>
            <person name="Acosta A."/>
            <person name="de Eugenio L.I."/>
            <person name="Martinez V."/>
            <person name="Marques S."/>
            <person name="Rojo F."/>
            <person name="Santero E."/>
            <person name="Genilloud O."/>
            <person name="Perez-Perez J."/>
            <person name="Rossello-Mora R."/>
            <person name="Ramos J.L."/>
        </authorList>
    </citation>
    <scope>NUCLEOTIDE SEQUENCE</scope>
</reference>
<dbReference type="InterPro" id="IPR023346">
    <property type="entry name" value="Lysozyme-like_dom_sf"/>
</dbReference>
<dbReference type="SUPFAM" id="SSF53955">
    <property type="entry name" value="Lysozyme-like"/>
    <property type="match status" value="1"/>
</dbReference>
<evidence type="ECO:0000259" key="1">
    <source>
        <dbReference type="Pfam" id="PF01464"/>
    </source>
</evidence>
<dbReference type="Gene3D" id="1.10.530.10">
    <property type="match status" value="1"/>
</dbReference>
<sequence length="205" mass="23025">MKKSINIFLLILYFIIFTFFSLDKVYAINTPTGIFETPAVTNIISEENVCKLDTILDDILNDHLSITQNIGATPSPTFTPTPTIVYKPVTRQQNKIILAGVSTNKSTNYTSPYDDLFEKHANDNNLDKNFLKKIAKCESTYNPNARNGIYQGLYQFSASTWKSTRNSMGLDPNPDLRNNPDEAIKTAAWKIAHGGIRAWPVCGKR</sequence>
<feature type="domain" description="Transglycosylase SLT" evidence="1">
    <location>
        <begin position="116"/>
        <end position="192"/>
    </location>
</feature>
<protein>
    <submittedName>
        <fullName evidence="2">Protein containing Lytic transglycosylase-like, catalytic domain</fullName>
    </submittedName>
</protein>
<name>D9PKS2_9ZZZZ</name>
<gene>
    <name evidence="2" type="ORF">LDC_2141</name>
</gene>
<dbReference type="AlphaFoldDB" id="D9PKS2"/>